<gene>
    <name evidence="2" type="ORF">APUU_12019A</name>
</gene>
<evidence type="ECO:0000313" key="2">
    <source>
        <dbReference type="EMBL" id="BCS19191.1"/>
    </source>
</evidence>
<protein>
    <submittedName>
        <fullName evidence="2">Uncharacterized protein</fullName>
    </submittedName>
</protein>
<sequence length="721" mass="80423">MQRLWSHGAAPTTRCISCPSTTTVKAAPRTVTTTSTRRLCIKDSPTARYTGLLAAAASTDARANGRHRLRWEERVAPVKGKEANVLFDEDGCFLDTLSPLRSTSPFRTALQTRQLHTLPRPTNRAIQSPVTQIPCRLSHFSSNVGIGDTEGVDQVVQELEAEKLSPIEEADDDFDMAIDVEDAPDWLKSDMVRAKAIKKLALKQLAIRLVLRPAIAHSYLGVLKNYDNDASAPQLDLPGLLFELNATRRRIRQIKSNPTANVEDLARGINTRRLKETNHRSKQLDHRFRQDTDLYMSNEMPLEEYLLRLSSNLLDVQDPDQAYTFTKMIIAFTKTRQNDIAKLVIKTILPYKFQLNHSLITAIIVFFRKSKDLNGFDLFLKMLEGKGYPIELGSLGYYKSKVVNGIELSVPPVHSANIVIYAALIRACLRFDQPDRADAYLMVARGAGNLDDFAILMSYLDFYSIRRNWEKGLPVLQRALAFIASTTEHPRQRVERLIRMMVHLCDSCRMLDASDALIEASVNSGFSPDLPNKHKDIVSEFDPESQRWWAIAETSVPKTNQTNADQYLEFVRTVGAYLDTLPIPGEESTAHRLQKLSRIYSRRVLTSVVEGRLAGTATEQDTTEQDIDGDALKTSQSESQNASTSLEGTMAAQHQKIVTLSSEVAQLKEMVLHLYRHTTVPSTGPSSDPEELNGLKEGTDTSSPASGETPPQGERVGGVSS</sequence>
<dbReference type="KEGG" id="apuu:APUU_12019A"/>
<evidence type="ECO:0000256" key="1">
    <source>
        <dbReference type="SAM" id="MobiDB-lite"/>
    </source>
</evidence>
<dbReference type="GeneID" id="64969196"/>
<dbReference type="AlphaFoldDB" id="A0A7R7XDC9"/>
<proteinExistence type="predicted"/>
<reference evidence="2" key="2">
    <citation type="submission" date="2021-02" db="EMBL/GenBank/DDBJ databases">
        <title>Aspergillus puulaauensis MK2 genome sequence.</title>
        <authorList>
            <person name="Futagami T."/>
            <person name="Mori K."/>
            <person name="Kadooka C."/>
            <person name="Tanaka T."/>
        </authorList>
    </citation>
    <scope>NUCLEOTIDE SEQUENCE</scope>
    <source>
        <strain evidence="2">MK2</strain>
    </source>
</reference>
<dbReference type="EMBL" id="AP024443">
    <property type="protein sequence ID" value="BCS19191.1"/>
    <property type="molecule type" value="Genomic_DNA"/>
</dbReference>
<reference evidence="2" key="1">
    <citation type="submission" date="2021-01" db="EMBL/GenBank/DDBJ databases">
        <authorList>
            <consortium name="Aspergillus puulaauensis MK2 genome sequencing consortium"/>
            <person name="Kazuki M."/>
            <person name="Futagami T."/>
        </authorList>
    </citation>
    <scope>NUCLEOTIDE SEQUENCE</scope>
    <source>
        <strain evidence="2">MK2</strain>
    </source>
</reference>
<accession>A0A7R7XDC9</accession>
<feature type="compositionally biased region" description="Polar residues" evidence="1">
    <location>
        <begin position="633"/>
        <end position="647"/>
    </location>
</feature>
<dbReference type="RefSeq" id="XP_041551385.1">
    <property type="nucleotide sequence ID" value="XM_041698174.1"/>
</dbReference>
<dbReference type="Proteomes" id="UP000654913">
    <property type="component" value="Chromosome 1"/>
</dbReference>
<feature type="region of interest" description="Disordered" evidence="1">
    <location>
        <begin position="615"/>
        <end position="648"/>
    </location>
</feature>
<name>A0A7R7XDC9_9EURO</name>
<organism evidence="2 3">
    <name type="scientific">Aspergillus puulaauensis</name>
    <dbReference type="NCBI Taxonomy" id="1220207"/>
    <lineage>
        <taxon>Eukaryota</taxon>
        <taxon>Fungi</taxon>
        <taxon>Dikarya</taxon>
        <taxon>Ascomycota</taxon>
        <taxon>Pezizomycotina</taxon>
        <taxon>Eurotiomycetes</taxon>
        <taxon>Eurotiomycetidae</taxon>
        <taxon>Eurotiales</taxon>
        <taxon>Aspergillaceae</taxon>
        <taxon>Aspergillus</taxon>
    </lineage>
</organism>
<dbReference type="InterPro" id="IPR011990">
    <property type="entry name" value="TPR-like_helical_dom_sf"/>
</dbReference>
<dbReference type="OrthoDB" id="185373at2759"/>
<evidence type="ECO:0000313" key="3">
    <source>
        <dbReference type="Proteomes" id="UP000654913"/>
    </source>
</evidence>
<dbReference type="Gene3D" id="1.25.40.10">
    <property type="entry name" value="Tetratricopeptide repeat domain"/>
    <property type="match status" value="1"/>
</dbReference>
<feature type="region of interest" description="Disordered" evidence="1">
    <location>
        <begin position="678"/>
        <end position="721"/>
    </location>
</feature>
<keyword evidence="3" id="KW-1185">Reference proteome</keyword>